<keyword evidence="1" id="KW-0812">Transmembrane</keyword>
<reference evidence="2 3" key="1">
    <citation type="submission" date="2016-04" db="EMBL/GenBank/DDBJ databases">
        <title>Genome analyses suggest a sexual origin of heterokaryosis in a supposedly ancient asexual fungus.</title>
        <authorList>
            <person name="Ropars J."/>
            <person name="Sedzielewska K."/>
            <person name="Noel J."/>
            <person name="Charron P."/>
            <person name="Farinelli L."/>
            <person name="Marton T."/>
            <person name="Kruger M."/>
            <person name="Pelin A."/>
            <person name="Brachmann A."/>
            <person name="Corradi N."/>
        </authorList>
    </citation>
    <scope>NUCLEOTIDE SEQUENCE [LARGE SCALE GENOMIC DNA]</scope>
    <source>
        <strain evidence="2 3">A5</strain>
    </source>
</reference>
<keyword evidence="1" id="KW-0472">Membrane</keyword>
<accession>A0A2N0QBK5</accession>
<evidence type="ECO:0000313" key="2">
    <source>
        <dbReference type="EMBL" id="PKC16462.1"/>
    </source>
</evidence>
<evidence type="ECO:0000256" key="1">
    <source>
        <dbReference type="SAM" id="Phobius"/>
    </source>
</evidence>
<dbReference type="VEuPathDB" id="FungiDB:RhiirFUN_024228"/>
<proteinExistence type="predicted"/>
<keyword evidence="1" id="KW-1133">Transmembrane helix</keyword>
<feature type="transmembrane region" description="Helical" evidence="1">
    <location>
        <begin position="12"/>
        <end position="35"/>
    </location>
</feature>
<dbReference type="Proteomes" id="UP000232722">
    <property type="component" value="Unassembled WGS sequence"/>
</dbReference>
<dbReference type="AlphaFoldDB" id="A0A2N0QBK5"/>
<protein>
    <submittedName>
        <fullName evidence="2">Uncharacterized protein</fullName>
    </submittedName>
</protein>
<name>A0A2N0QBK5_9GLOM</name>
<comment type="caution">
    <text evidence="2">The sequence shown here is derived from an EMBL/GenBank/DDBJ whole genome shotgun (WGS) entry which is preliminary data.</text>
</comment>
<evidence type="ECO:0000313" key="3">
    <source>
        <dbReference type="Proteomes" id="UP000232722"/>
    </source>
</evidence>
<gene>
    <name evidence="2" type="ORF">RhiirA5_474146</name>
</gene>
<dbReference type="VEuPathDB" id="FungiDB:RhiirA1_470798"/>
<dbReference type="VEuPathDB" id="FungiDB:FUN_024895"/>
<reference evidence="2 3" key="2">
    <citation type="submission" date="2017-09" db="EMBL/GenBank/DDBJ databases">
        <title>Extensive intraspecific genome diversity in a model arbuscular mycorrhizal fungus.</title>
        <authorList>
            <person name="Chen E.C."/>
            <person name="Morin E."/>
            <person name="Beaudet D."/>
            <person name="Noel J."/>
            <person name="Ndikumana S."/>
            <person name="Charron P."/>
            <person name="St-Onge C."/>
            <person name="Giorgi J."/>
            <person name="Grigoriev I.V."/>
            <person name="Roux C."/>
            <person name="Martin F.M."/>
            <person name="Corradi N."/>
        </authorList>
    </citation>
    <scope>NUCLEOTIDE SEQUENCE [LARGE SCALE GENOMIC DNA]</scope>
    <source>
        <strain evidence="2 3">A5</strain>
    </source>
</reference>
<organism evidence="2 3">
    <name type="scientific">Rhizophagus irregularis</name>
    <dbReference type="NCBI Taxonomy" id="588596"/>
    <lineage>
        <taxon>Eukaryota</taxon>
        <taxon>Fungi</taxon>
        <taxon>Fungi incertae sedis</taxon>
        <taxon>Mucoromycota</taxon>
        <taxon>Glomeromycotina</taxon>
        <taxon>Glomeromycetes</taxon>
        <taxon>Glomerales</taxon>
        <taxon>Glomeraceae</taxon>
        <taxon>Rhizophagus</taxon>
    </lineage>
</organism>
<sequence length="330" mass="37962">MIFAENKPSTEPFSFVFLKKLCSLTLVIMLIFYIYNQFSQLSGSIVKPNLSFRKQNLKKESTNSANIKIIVGVCGSSSYPINCTYNDNVECKLDEYHDHHNMSDCNYYTFGFQDSTEMKINSLITAVYLDGIELDDKYYRSRKLSIRQSLPMSEQTMVVYYSITISKNIVDNYAYGLAGGEVKDYVDFNEHTDHITASTPNAPTLLLIPTLTDIYYQEESYYDLGSIISNVGGFFSSLSGFFVFLFGATKLAPWGFLQTHVFNCLCTRYKRRLIKKLQTKYEPIPFISGRTRNVTLEERVQSIENILKEYYLDTSFLNLLIEDNKVDDKV</sequence>
<dbReference type="EMBL" id="LLXJ01000046">
    <property type="protein sequence ID" value="PKC16462.1"/>
    <property type="molecule type" value="Genomic_DNA"/>
</dbReference>